<proteinExistence type="predicted"/>
<feature type="compositionally biased region" description="Acidic residues" evidence="1">
    <location>
        <begin position="423"/>
        <end position="433"/>
    </location>
</feature>
<dbReference type="Proteomes" id="UP001215598">
    <property type="component" value="Unassembled WGS sequence"/>
</dbReference>
<dbReference type="InterPro" id="IPR032675">
    <property type="entry name" value="LRR_dom_sf"/>
</dbReference>
<keyword evidence="3" id="KW-1185">Reference proteome</keyword>
<organism evidence="2 3">
    <name type="scientific">Mycena metata</name>
    <dbReference type="NCBI Taxonomy" id="1033252"/>
    <lineage>
        <taxon>Eukaryota</taxon>
        <taxon>Fungi</taxon>
        <taxon>Dikarya</taxon>
        <taxon>Basidiomycota</taxon>
        <taxon>Agaricomycotina</taxon>
        <taxon>Agaricomycetes</taxon>
        <taxon>Agaricomycetidae</taxon>
        <taxon>Agaricales</taxon>
        <taxon>Marasmiineae</taxon>
        <taxon>Mycenaceae</taxon>
        <taxon>Mycena</taxon>
    </lineage>
</organism>
<evidence type="ECO:0000313" key="3">
    <source>
        <dbReference type="Proteomes" id="UP001215598"/>
    </source>
</evidence>
<accession>A0AAD7NE47</accession>
<dbReference type="Gene3D" id="3.80.10.10">
    <property type="entry name" value="Ribonuclease Inhibitor"/>
    <property type="match status" value="1"/>
</dbReference>
<sequence>MTVSFPVEIWQEIVTHNSDDVPSLRALCLTSRMIRSWAIEHLFSVVSFSCAQDISWWNIMVGRTPSLQTIVRKVRFASDPSAAKGHPGRYPIELHDAVDPRRMLTMPNVHAVAWDVFSGNFSLAIQYLTLFPNMNELLLFNIVGLDTSDDAAQLFGACGRLRVLSVRSETLYGNEEVHPKSGSPTGAGVPQIDLTALEELTFIDCTPEEIFLYELMEKSRPFHLKSLTFRGEEDPYPVRAMEKLLRLAAPSLVHLGVNPSFHDSVAQMFSRLPAFPTLNTISVAFEADHQAAEVIHALGPAPHLTTLILRIHVATIQQLRQILRVAFPWCDSESMKSALTRKFPLLRRISFHFFAARNSNVHFRRGLRRWMERQLRARLEETGEDVGEYFEMEWSGDADTLRPVAYSKTNGKPPWNRLHLPEPDTESSDCESDSWNENLLLTDGLEEEDM</sequence>
<feature type="region of interest" description="Disordered" evidence="1">
    <location>
        <begin position="411"/>
        <end position="433"/>
    </location>
</feature>
<dbReference type="EMBL" id="JARKIB010000045">
    <property type="protein sequence ID" value="KAJ7757054.1"/>
    <property type="molecule type" value="Genomic_DNA"/>
</dbReference>
<evidence type="ECO:0000256" key="1">
    <source>
        <dbReference type="SAM" id="MobiDB-lite"/>
    </source>
</evidence>
<name>A0AAD7NE47_9AGAR</name>
<reference evidence="2" key="1">
    <citation type="submission" date="2023-03" db="EMBL/GenBank/DDBJ databases">
        <title>Massive genome expansion in bonnet fungi (Mycena s.s.) driven by repeated elements and novel gene families across ecological guilds.</title>
        <authorList>
            <consortium name="Lawrence Berkeley National Laboratory"/>
            <person name="Harder C.B."/>
            <person name="Miyauchi S."/>
            <person name="Viragh M."/>
            <person name="Kuo A."/>
            <person name="Thoen E."/>
            <person name="Andreopoulos B."/>
            <person name="Lu D."/>
            <person name="Skrede I."/>
            <person name="Drula E."/>
            <person name="Henrissat B."/>
            <person name="Morin E."/>
            <person name="Kohler A."/>
            <person name="Barry K."/>
            <person name="LaButti K."/>
            <person name="Morin E."/>
            <person name="Salamov A."/>
            <person name="Lipzen A."/>
            <person name="Mereny Z."/>
            <person name="Hegedus B."/>
            <person name="Baldrian P."/>
            <person name="Stursova M."/>
            <person name="Weitz H."/>
            <person name="Taylor A."/>
            <person name="Grigoriev I.V."/>
            <person name="Nagy L.G."/>
            <person name="Martin F."/>
            <person name="Kauserud H."/>
        </authorList>
    </citation>
    <scope>NUCLEOTIDE SEQUENCE</scope>
    <source>
        <strain evidence="2">CBHHK182m</strain>
    </source>
</reference>
<comment type="caution">
    <text evidence="2">The sequence shown here is derived from an EMBL/GenBank/DDBJ whole genome shotgun (WGS) entry which is preliminary data.</text>
</comment>
<dbReference type="AlphaFoldDB" id="A0AAD7NE47"/>
<protein>
    <submittedName>
        <fullName evidence="2">Uncharacterized protein</fullName>
    </submittedName>
</protein>
<gene>
    <name evidence="2" type="ORF">B0H16DRAFT_677440</name>
</gene>
<evidence type="ECO:0000313" key="2">
    <source>
        <dbReference type="EMBL" id="KAJ7757054.1"/>
    </source>
</evidence>